<reference evidence="1" key="1">
    <citation type="submission" date="2016-10" db="EMBL/GenBank/DDBJ databases">
        <title>CRISPR-Cas defence system in Roseofilum reptotaenium: evidence of a bacteriophage-cyanobacterium arms race in the coral black band disease.</title>
        <authorList>
            <person name="Buerger P."/>
            <person name="Wood-Charlson E.M."/>
            <person name="Weynberg K.D."/>
            <person name="Willis B."/>
            <person name="Van Oppen M.J."/>
        </authorList>
    </citation>
    <scope>NUCLEOTIDE SEQUENCE [LARGE SCALE GENOMIC DNA]</scope>
    <source>
        <strain evidence="1">AO1-A</strain>
    </source>
</reference>
<proteinExistence type="predicted"/>
<protein>
    <submittedName>
        <fullName evidence="1">Uncharacterized protein</fullName>
    </submittedName>
</protein>
<keyword evidence="2" id="KW-1185">Reference proteome</keyword>
<gene>
    <name evidence="1" type="ORF">BI308_08845</name>
</gene>
<dbReference type="STRING" id="1925591.BI308_08845"/>
<organism evidence="1 2">
    <name type="scientific">Roseofilum reptotaenium AO1-A</name>
    <dbReference type="NCBI Taxonomy" id="1925591"/>
    <lineage>
        <taxon>Bacteria</taxon>
        <taxon>Bacillati</taxon>
        <taxon>Cyanobacteriota</taxon>
        <taxon>Cyanophyceae</taxon>
        <taxon>Desertifilales</taxon>
        <taxon>Desertifilaceae</taxon>
        <taxon>Roseofilum</taxon>
    </lineage>
</organism>
<evidence type="ECO:0000313" key="2">
    <source>
        <dbReference type="Proteomes" id="UP000183940"/>
    </source>
</evidence>
<comment type="caution">
    <text evidence="1">The sequence shown here is derived from an EMBL/GenBank/DDBJ whole genome shotgun (WGS) entry which is preliminary data.</text>
</comment>
<dbReference type="AlphaFoldDB" id="A0A1L9QT86"/>
<sequence length="67" mass="7569">MDIFDPTAMMHYSERHKFVAKAAPLILAAQCIDTDITFSSDIAVKNAVELASKLYDEILKLREPDKK</sequence>
<accession>A0A1L9QT86</accession>
<evidence type="ECO:0000313" key="1">
    <source>
        <dbReference type="EMBL" id="OJJ25836.1"/>
    </source>
</evidence>
<dbReference type="EMBL" id="MLAW01000012">
    <property type="protein sequence ID" value="OJJ25836.1"/>
    <property type="molecule type" value="Genomic_DNA"/>
</dbReference>
<dbReference type="Proteomes" id="UP000183940">
    <property type="component" value="Unassembled WGS sequence"/>
</dbReference>
<name>A0A1L9QT86_9CYAN</name>